<evidence type="ECO:0000256" key="1">
    <source>
        <dbReference type="ARBA" id="ARBA00004123"/>
    </source>
</evidence>
<dbReference type="UniPathway" id="UPA00988"/>
<evidence type="ECO:0000256" key="4">
    <source>
        <dbReference type="ARBA" id="ARBA00007573"/>
    </source>
</evidence>
<dbReference type="Gene3D" id="3.40.50.300">
    <property type="entry name" value="P-loop containing nucleotide triphosphate hydrolases"/>
    <property type="match status" value="1"/>
</dbReference>
<keyword evidence="6" id="KW-0963">Cytoplasm</keyword>
<dbReference type="Pfam" id="PF05625">
    <property type="entry name" value="PAXNEB"/>
    <property type="match status" value="1"/>
</dbReference>
<sequence>MRKYDKENPGKKLLRLCISSLALLLWYDDRFQQDLLKFLALLRAIIHNTTTVCLVTIPTHLVAKYIFKEGCIDQSIILPFCRLTLPSSNDFDNTWQEMMLNSETLNNCFEFITTFDFDSVNGFCD</sequence>
<proteinExistence type="inferred from homology"/>
<evidence type="ECO:0000256" key="6">
    <source>
        <dbReference type="ARBA" id="ARBA00022490"/>
    </source>
</evidence>
<reference evidence="9" key="2">
    <citation type="submission" date="2020-05" db="UniProtKB">
        <authorList>
            <consortium name="EnsemblMetazoa"/>
        </authorList>
    </citation>
    <scope>IDENTIFICATION</scope>
    <source>
        <strain evidence="9">IAEA</strain>
    </source>
</reference>
<dbReference type="GO" id="GO:0002098">
    <property type="term" value="P:tRNA wobble uridine modification"/>
    <property type="evidence" value="ECO:0007669"/>
    <property type="project" value="InterPro"/>
</dbReference>
<protein>
    <recommendedName>
        <fullName evidence="5">Elongator complex protein 4</fullName>
    </recommendedName>
</protein>
<dbReference type="GO" id="GO:0008023">
    <property type="term" value="C:transcription elongation factor complex"/>
    <property type="evidence" value="ECO:0007669"/>
    <property type="project" value="TreeGrafter"/>
</dbReference>
<dbReference type="GO" id="GO:0005737">
    <property type="term" value="C:cytoplasm"/>
    <property type="evidence" value="ECO:0007669"/>
    <property type="project" value="UniProtKB-SubCell"/>
</dbReference>
<keyword evidence="10" id="KW-1185">Reference proteome</keyword>
<evidence type="ECO:0000313" key="9">
    <source>
        <dbReference type="EnsemblMetazoa" id="GPPI039186-PA"/>
    </source>
</evidence>
<dbReference type="InterPro" id="IPR027417">
    <property type="entry name" value="P-loop_NTPase"/>
</dbReference>
<evidence type="ECO:0000256" key="3">
    <source>
        <dbReference type="ARBA" id="ARBA00005043"/>
    </source>
</evidence>
<comment type="similarity">
    <text evidence="4">Belongs to the ELP4 family.</text>
</comment>
<organism evidence="9 10">
    <name type="scientific">Glossina palpalis gambiensis</name>
    <dbReference type="NCBI Taxonomy" id="67801"/>
    <lineage>
        <taxon>Eukaryota</taxon>
        <taxon>Metazoa</taxon>
        <taxon>Ecdysozoa</taxon>
        <taxon>Arthropoda</taxon>
        <taxon>Hexapoda</taxon>
        <taxon>Insecta</taxon>
        <taxon>Pterygota</taxon>
        <taxon>Neoptera</taxon>
        <taxon>Endopterygota</taxon>
        <taxon>Diptera</taxon>
        <taxon>Brachycera</taxon>
        <taxon>Muscomorpha</taxon>
        <taxon>Hippoboscoidea</taxon>
        <taxon>Glossinidae</taxon>
        <taxon>Glossina</taxon>
    </lineage>
</organism>
<dbReference type="Proteomes" id="UP000092460">
    <property type="component" value="Unassembled WGS sequence"/>
</dbReference>
<evidence type="ECO:0000256" key="5">
    <source>
        <dbReference type="ARBA" id="ARBA00020265"/>
    </source>
</evidence>
<dbReference type="PANTHER" id="PTHR12896:SF1">
    <property type="entry name" value="ELONGATOR COMPLEX PROTEIN 4"/>
    <property type="match status" value="1"/>
</dbReference>
<name>A0A1B0BSG4_9MUSC</name>
<evidence type="ECO:0000256" key="2">
    <source>
        <dbReference type="ARBA" id="ARBA00004496"/>
    </source>
</evidence>
<dbReference type="EMBL" id="JXJN01019694">
    <property type="status" value="NOT_ANNOTATED_CDS"/>
    <property type="molecule type" value="Genomic_DNA"/>
</dbReference>
<dbReference type="InterPro" id="IPR008728">
    <property type="entry name" value="Elongator_complex_protein_4"/>
</dbReference>
<comment type="subcellular location">
    <subcellularLocation>
        <location evidence="2">Cytoplasm</location>
    </subcellularLocation>
    <subcellularLocation>
        <location evidence="1">Nucleus</location>
    </subcellularLocation>
</comment>
<dbReference type="VEuPathDB" id="VectorBase:GPPI039186"/>
<accession>A0A1B0BSG4</accession>
<keyword evidence="8" id="KW-0539">Nucleus</keyword>
<dbReference type="GO" id="GO:0033588">
    <property type="term" value="C:elongator holoenzyme complex"/>
    <property type="evidence" value="ECO:0007669"/>
    <property type="project" value="InterPro"/>
</dbReference>
<evidence type="ECO:0000256" key="8">
    <source>
        <dbReference type="ARBA" id="ARBA00023242"/>
    </source>
</evidence>
<dbReference type="EnsemblMetazoa" id="GPPI039186-RA">
    <property type="protein sequence ID" value="GPPI039186-PA"/>
    <property type="gene ID" value="GPPI039186"/>
</dbReference>
<comment type="pathway">
    <text evidence="3">tRNA modification; 5-methoxycarbonylmethyl-2-thiouridine-tRNA biosynthesis.</text>
</comment>
<evidence type="ECO:0000313" key="10">
    <source>
        <dbReference type="Proteomes" id="UP000092460"/>
    </source>
</evidence>
<dbReference type="PANTHER" id="PTHR12896">
    <property type="entry name" value="PAX6 NEIGHBOR PROTEIN PAXNEB"/>
    <property type="match status" value="1"/>
</dbReference>
<evidence type="ECO:0000256" key="7">
    <source>
        <dbReference type="ARBA" id="ARBA00022694"/>
    </source>
</evidence>
<reference evidence="10" key="1">
    <citation type="submission" date="2015-01" db="EMBL/GenBank/DDBJ databases">
        <authorList>
            <person name="Aksoy S."/>
            <person name="Warren W."/>
            <person name="Wilson R.K."/>
        </authorList>
    </citation>
    <scope>NUCLEOTIDE SEQUENCE [LARGE SCALE GENOMIC DNA]</scope>
    <source>
        <strain evidence="10">IAEA</strain>
    </source>
</reference>
<keyword evidence="7" id="KW-0819">tRNA processing</keyword>
<dbReference type="STRING" id="67801.A0A1B0BSG4"/>
<dbReference type="AlphaFoldDB" id="A0A1B0BSG4"/>